<feature type="binding site" evidence="2">
    <location>
        <position position="8"/>
    </location>
    <ligand>
        <name>Fe cation</name>
        <dbReference type="ChEBI" id="CHEBI:24875"/>
        <label>1</label>
    </ligand>
</feature>
<dbReference type="InterPro" id="IPR005235">
    <property type="entry name" value="YmdB-like"/>
</dbReference>
<dbReference type="Pfam" id="PF13277">
    <property type="entry name" value="YmdB"/>
    <property type="match status" value="1"/>
</dbReference>
<gene>
    <name evidence="3" type="ORF">SAMEA3545359_01342</name>
</gene>
<proteinExistence type="predicted"/>
<feature type="binding site" evidence="2">
    <location>
        <position position="149"/>
    </location>
    <ligand>
        <name>Fe cation</name>
        <dbReference type="ChEBI" id="CHEBI:24875"/>
        <label>2</label>
    </ligand>
</feature>
<feature type="binding site" evidence="2">
    <location>
        <position position="67"/>
    </location>
    <ligand>
        <name>Fe cation</name>
        <dbReference type="ChEBI" id="CHEBI:24875"/>
        <label>2</label>
    </ligand>
</feature>
<dbReference type="PANTHER" id="PTHR36303:SF1">
    <property type="entry name" value="2',3'-CYCLIC-NUCLEOTIDE 2'-PHOSPHODIESTERASE"/>
    <property type="match status" value="1"/>
</dbReference>
<dbReference type="SUPFAM" id="SSF56300">
    <property type="entry name" value="Metallo-dependent phosphatases"/>
    <property type="match status" value="1"/>
</dbReference>
<dbReference type="NCBIfam" id="TIGR00282">
    <property type="entry name" value="TIGR00282 family metallophosphoesterase"/>
    <property type="match status" value="1"/>
</dbReference>
<feature type="binding site" evidence="2">
    <location>
        <position position="40"/>
    </location>
    <ligand>
        <name>Fe cation</name>
        <dbReference type="ChEBI" id="CHEBI:24875"/>
        <label>1</label>
    </ligand>
</feature>
<keyword evidence="2" id="KW-0479">Metal-binding</keyword>
<dbReference type="EMBL" id="FMHG01000001">
    <property type="protein sequence ID" value="SCJ66877.1"/>
    <property type="molecule type" value="Genomic_DNA"/>
</dbReference>
<feature type="binding site" evidence="2">
    <location>
        <position position="39"/>
    </location>
    <ligand>
        <name>Fe cation</name>
        <dbReference type="ChEBI" id="CHEBI:24875"/>
        <label>2</label>
    </ligand>
</feature>
<feature type="binding site" evidence="2">
    <location>
        <position position="174"/>
    </location>
    <ligand>
        <name>Fe cation</name>
        <dbReference type="ChEBI" id="CHEBI:24875"/>
        <label>2</label>
    </ligand>
</feature>
<feature type="binding site" evidence="2">
    <location>
        <position position="39"/>
    </location>
    <ligand>
        <name>Fe cation</name>
        <dbReference type="ChEBI" id="CHEBI:24875"/>
        <label>1</label>
    </ligand>
</feature>
<dbReference type="GO" id="GO:0004113">
    <property type="term" value="F:2',3'-cyclic-nucleotide 3'-phosphodiesterase activity"/>
    <property type="evidence" value="ECO:0007669"/>
    <property type="project" value="TreeGrafter"/>
</dbReference>
<feature type="active site" description="Proton donor" evidence="1">
    <location>
        <position position="68"/>
    </location>
</feature>
<dbReference type="Gene3D" id="3.60.21.10">
    <property type="match status" value="1"/>
</dbReference>
<dbReference type="InterPro" id="IPR029052">
    <property type="entry name" value="Metallo-depent_PP-like"/>
</dbReference>
<dbReference type="PANTHER" id="PTHR36303">
    <property type="entry name" value="2',3'-CYCLIC-NUCLEOTIDE 2'-PHOSPHODIESTERASE"/>
    <property type="match status" value="1"/>
</dbReference>
<evidence type="ECO:0000313" key="3">
    <source>
        <dbReference type="EMBL" id="SCJ66877.1"/>
    </source>
</evidence>
<feature type="binding site" evidence="2">
    <location>
        <position position="176"/>
    </location>
    <ligand>
        <name>Fe cation</name>
        <dbReference type="ChEBI" id="CHEBI:24875"/>
        <label>1</label>
    </ligand>
</feature>
<reference evidence="3" key="1">
    <citation type="submission" date="2015-09" db="EMBL/GenBank/DDBJ databases">
        <authorList>
            <consortium name="Pathogen Informatics"/>
        </authorList>
    </citation>
    <scope>NUCLEOTIDE SEQUENCE</scope>
    <source>
        <strain evidence="3">2789STDY5834896</strain>
    </source>
</reference>
<accession>A0A1C6IAK4</accession>
<dbReference type="AlphaFoldDB" id="A0A1C6IAK4"/>
<organism evidence="3">
    <name type="scientific">uncultured Anaerotruncus sp</name>
    <dbReference type="NCBI Taxonomy" id="905011"/>
    <lineage>
        <taxon>Bacteria</taxon>
        <taxon>Bacillati</taxon>
        <taxon>Bacillota</taxon>
        <taxon>Clostridia</taxon>
        <taxon>Eubacteriales</taxon>
        <taxon>Oscillospiraceae</taxon>
        <taxon>Anaerotruncus</taxon>
        <taxon>environmental samples</taxon>
    </lineage>
</organism>
<dbReference type="GO" id="GO:0046872">
    <property type="term" value="F:metal ion binding"/>
    <property type="evidence" value="ECO:0007669"/>
    <property type="project" value="UniProtKB-KW"/>
</dbReference>
<sequence length="254" mass="27768">MKILFIGDVVGPQGCRFLQKKLPQLKAQYRPDLTICNGENSAAGNGLTFDSADWLLRCGADVITTGNHLFKKPEARQVLERCPHVVRPLNYDRAPGDGYYLFDSIKGRVCVVSLMGTVFLDALPCPFRTIDAFLAHPPVEYDCLVLDFHAEATSEKRAMGFFLDGRAAAVLGTHTHVQTADAQLLSGGTAYITDAGMTGPIDSVLGVKKEVILQRFLTHLPNRFEIADGDCSVQGVFFDTDGKKAKTIHAFCES</sequence>
<protein>
    <submittedName>
        <fullName evidence="3">Metallophosphoesterase, MG_246/BB_0505 family</fullName>
    </submittedName>
</protein>
<name>A0A1C6IAK4_9FIRM</name>
<dbReference type="PIRSF" id="PIRSF004789">
    <property type="entry name" value="DR1281"/>
    <property type="match status" value="1"/>
</dbReference>
<evidence type="ECO:0000256" key="2">
    <source>
        <dbReference type="PIRSR" id="PIRSR004789-51"/>
    </source>
</evidence>
<evidence type="ECO:0000256" key="1">
    <source>
        <dbReference type="PIRSR" id="PIRSR004789-50"/>
    </source>
</evidence>